<dbReference type="InterPro" id="IPR041581">
    <property type="entry name" value="Glyoxalase_6"/>
</dbReference>
<reference evidence="2" key="1">
    <citation type="submission" date="2024-05" db="EMBL/GenBank/DDBJ databases">
        <authorList>
            <person name="Cai S.Y."/>
            <person name="Jin L.M."/>
            <person name="Li H.R."/>
        </authorList>
    </citation>
    <scope>NUCLEOTIDE SEQUENCE</scope>
    <source>
        <strain evidence="2">A5-74</strain>
    </source>
</reference>
<evidence type="ECO:0000259" key="1">
    <source>
        <dbReference type="Pfam" id="PF18029"/>
    </source>
</evidence>
<dbReference type="RefSeq" id="WP_353649414.1">
    <property type="nucleotide sequence ID" value="NZ_CP159218.1"/>
</dbReference>
<name>A0AAU8DNF6_9ACTN</name>
<dbReference type="Pfam" id="PF18029">
    <property type="entry name" value="Glyoxalase_6"/>
    <property type="match status" value="1"/>
</dbReference>
<gene>
    <name evidence="2" type="ORF">ABLG96_00105</name>
</gene>
<dbReference type="AlphaFoldDB" id="A0AAU8DNF6"/>
<organism evidence="2">
    <name type="scientific">Nakamurella sp. A5-74</name>
    <dbReference type="NCBI Taxonomy" id="3158264"/>
    <lineage>
        <taxon>Bacteria</taxon>
        <taxon>Bacillati</taxon>
        <taxon>Actinomycetota</taxon>
        <taxon>Actinomycetes</taxon>
        <taxon>Nakamurellales</taxon>
        <taxon>Nakamurellaceae</taxon>
        <taxon>Nakamurella</taxon>
    </lineage>
</organism>
<protein>
    <submittedName>
        <fullName evidence="2">VOC family protein</fullName>
    </submittedName>
</protein>
<feature type="domain" description="Glyoxalase-like" evidence="1">
    <location>
        <begin position="11"/>
        <end position="149"/>
    </location>
</feature>
<dbReference type="EMBL" id="CP159218">
    <property type="protein sequence ID" value="XCG63799.1"/>
    <property type="molecule type" value="Genomic_DNA"/>
</dbReference>
<dbReference type="Gene3D" id="3.10.180.10">
    <property type="entry name" value="2,3-Dihydroxybiphenyl 1,2-Dioxygenase, domain 1"/>
    <property type="match status" value="1"/>
</dbReference>
<dbReference type="PANTHER" id="PTHR35908:SF1">
    <property type="entry name" value="CONSERVED PROTEIN"/>
    <property type="match status" value="1"/>
</dbReference>
<dbReference type="PANTHER" id="PTHR35908">
    <property type="entry name" value="HYPOTHETICAL FUSION PROTEIN"/>
    <property type="match status" value="1"/>
</dbReference>
<proteinExistence type="predicted"/>
<evidence type="ECO:0000313" key="2">
    <source>
        <dbReference type="EMBL" id="XCG63799.1"/>
    </source>
</evidence>
<accession>A0AAU8DNF6</accession>
<dbReference type="SUPFAM" id="SSF54593">
    <property type="entry name" value="Glyoxalase/Bleomycin resistance protein/Dihydroxybiphenyl dioxygenase"/>
    <property type="match status" value="1"/>
</dbReference>
<dbReference type="InterPro" id="IPR029068">
    <property type="entry name" value="Glyas_Bleomycin-R_OHBP_Dase"/>
</dbReference>
<sequence>MTDREPGLWAVTVDCADPALLATFWALALDYRPADPPSGFESWEQWFEHCEVPEQEWNDGAAIQDPSGVLPQVGFLKVPEGKTVKNRWHLDLKVSGGRAQPPRLRSERIEARAVELVAAGASELRRGSNRGHLDHIVMADPEGNEFCLV</sequence>